<dbReference type="AlphaFoldDB" id="A0A2N3XWL1"/>
<reference evidence="2" key="1">
    <citation type="submission" date="2017-12" db="EMBL/GenBank/DDBJ databases">
        <title>Sequencing the genomes of 1000 Actinobacteria strains.</title>
        <authorList>
            <person name="Klenk H.-P."/>
        </authorList>
    </citation>
    <scope>NUCLEOTIDE SEQUENCE [LARGE SCALE GENOMIC DNA]</scope>
    <source>
        <strain evidence="2">DSM 44228</strain>
    </source>
</reference>
<sequence>MLGTPAIEVSDDLRPSGEQTTNPPITRRRNGGKPLKRLSNPENLIPLTNIHAPIIQPGNAGNDTAFGHQGERGANQQSCGRFRPRDLVLWVTLIFLGTDQGDDRSRAAPVPASRFSRWNATSAGRRRSLVAEEIELGRYIVNGEVIDVREDQPTAKQLKAQTQSVPGDWVMANMPGGEVVKLDDRDPLPANAVDYSIVTPFTYGLAEPEVCDG</sequence>
<accession>A0A2N3XWL1</accession>
<dbReference type="EMBL" id="PJNB01000001">
    <property type="protein sequence ID" value="PKW15052.1"/>
    <property type="molecule type" value="Genomic_DNA"/>
</dbReference>
<organism evidence="2 3">
    <name type="scientific">Saccharopolyspora spinosa</name>
    <dbReference type="NCBI Taxonomy" id="60894"/>
    <lineage>
        <taxon>Bacteria</taxon>
        <taxon>Bacillati</taxon>
        <taxon>Actinomycetota</taxon>
        <taxon>Actinomycetes</taxon>
        <taxon>Pseudonocardiales</taxon>
        <taxon>Pseudonocardiaceae</taxon>
        <taxon>Saccharopolyspora</taxon>
    </lineage>
</organism>
<comment type="caution">
    <text evidence="2">The sequence shown here is derived from an EMBL/GenBank/DDBJ whole genome shotgun (WGS) entry which is preliminary data.</text>
</comment>
<dbReference type="STRING" id="994479.GCA_000194155_02708"/>
<name>A0A2N3XWL1_SACSN</name>
<proteinExistence type="predicted"/>
<dbReference type="Proteomes" id="UP000233786">
    <property type="component" value="Unassembled WGS sequence"/>
</dbReference>
<evidence type="ECO:0000313" key="2">
    <source>
        <dbReference type="EMBL" id="PKW15052.1"/>
    </source>
</evidence>
<protein>
    <submittedName>
        <fullName evidence="2">Uncharacterized protein</fullName>
    </submittedName>
</protein>
<evidence type="ECO:0000313" key="3">
    <source>
        <dbReference type="Proteomes" id="UP000233786"/>
    </source>
</evidence>
<feature type="compositionally biased region" description="Basic residues" evidence="1">
    <location>
        <begin position="26"/>
        <end position="36"/>
    </location>
</feature>
<feature type="region of interest" description="Disordered" evidence="1">
    <location>
        <begin position="1"/>
        <end position="42"/>
    </location>
</feature>
<evidence type="ECO:0000256" key="1">
    <source>
        <dbReference type="SAM" id="MobiDB-lite"/>
    </source>
</evidence>
<gene>
    <name evidence="2" type="ORF">A8926_2730</name>
</gene>
<keyword evidence="3" id="KW-1185">Reference proteome</keyword>